<protein>
    <recommendedName>
        <fullName evidence="3">RxLR effector protein</fullName>
    </recommendedName>
</protein>
<dbReference type="Proteomes" id="UP000694044">
    <property type="component" value="Unassembled WGS sequence"/>
</dbReference>
<evidence type="ECO:0000313" key="1">
    <source>
        <dbReference type="EMBL" id="KAG7376130.1"/>
    </source>
</evidence>
<keyword evidence="2" id="KW-1185">Reference proteome</keyword>
<sequence>MFNSFRSHLDGDNILESPLISVLTNFIKFYNGKHPEKNVRLFTTLKRFNDDEGMTKIIEAGMKTPSTRDLAQKLQTEQIQPWTSDKLVLYEVFALLKIQEGRGNILASPLLNTSTRYLDTYNKRKPDRKPSLFRTLREIYKESGTVRVIDEALKDPNTVNLGRKLEAAQSEAWLNMGETPDYVFRILRFDIQDDLFSAPQFNSWVKYSDDFQSKYPKTTMISRLRNYFGDFSLANKIQAAKNSLGTESASTKDLFKLWADKYTPEKMFTRLRLHKEKDKLLESPLFSFWTRYVDDYSKVRAGSQMTVVSALTYNFNDDILLRVLDKAKNVPRTEKLVTKLLTDLLQHWLSIGNTPVHAFRTMILSREVDNFLTVPQLSTWVKYLQDFNKAYPSRKTTMIDTFRAYFSDEKLSKLLVEAKEIPSLKAMATNLENAL</sequence>
<evidence type="ECO:0008006" key="3">
    <source>
        <dbReference type="Google" id="ProtNLM"/>
    </source>
</evidence>
<accession>A0A8T1V776</accession>
<proteinExistence type="predicted"/>
<evidence type="ECO:0000313" key="2">
    <source>
        <dbReference type="Proteomes" id="UP000694044"/>
    </source>
</evidence>
<comment type="caution">
    <text evidence="1">The sequence shown here is derived from an EMBL/GenBank/DDBJ whole genome shotgun (WGS) entry which is preliminary data.</text>
</comment>
<reference evidence="1" key="1">
    <citation type="submission" date="2021-02" db="EMBL/GenBank/DDBJ databases">
        <authorList>
            <person name="Palmer J.M."/>
        </authorList>
    </citation>
    <scope>NUCLEOTIDE SEQUENCE</scope>
    <source>
        <strain evidence="1">SCRP734</strain>
    </source>
</reference>
<organism evidence="1 2">
    <name type="scientific">Phytophthora pseudosyringae</name>
    <dbReference type="NCBI Taxonomy" id="221518"/>
    <lineage>
        <taxon>Eukaryota</taxon>
        <taxon>Sar</taxon>
        <taxon>Stramenopiles</taxon>
        <taxon>Oomycota</taxon>
        <taxon>Peronosporomycetes</taxon>
        <taxon>Peronosporales</taxon>
        <taxon>Peronosporaceae</taxon>
        <taxon>Phytophthora</taxon>
    </lineage>
</organism>
<gene>
    <name evidence="1" type="ORF">PHYPSEUDO_014401</name>
</gene>
<name>A0A8T1V776_9STRA</name>
<dbReference type="EMBL" id="JAGDFM010000802">
    <property type="protein sequence ID" value="KAG7376130.1"/>
    <property type="molecule type" value="Genomic_DNA"/>
</dbReference>
<dbReference type="OrthoDB" id="122386at2759"/>
<dbReference type="AlphaFoldDB" id="A0A8T1V776"/>